<feature type="active site" description="Nucleophile" evidence="7">
    <location>
        <position position="97"/>
    </location>
</feature>
<feature type="site" description="Important for enzyme activity" evidence="7">
    <location>
        <position position="190"/>
    </location>
</feature>
<feature type="site" description="Transition state stabilizer" evidence="7">
    <location>
        <position position="91"/>
    </location>
</feature>
<dbReference type="Gramene" id="PNW85598">
    <property type="protein sequence ID" value="PNW85598"/>
    <property type="gene ID" value="CHLRE_03g194250v5"/>
</dbReference>
<organism evidence="10 11">
    <name type="scientific">Chlamydomonas reinhardtii</name>
    <name type="common">Chlamydomonas smithii</name>
    <dbReference type="NCBI Taxonomy" id="3055"/>
    <lineage>
        <taxon>Eukaryota</taxon>
        <taxon>Viridiplantae</taxon>
        <taxon>Chlorophyta</taxon>
        <taxon>core chlorophytes</taxon>
        <taxon>Chlorophyceae</taxon>
        <taxon>CS clade</taxon>
        <taxon>Chlamydomonadales</taxon>
        <taxon>Chlamydomonadaceae</taxon>
        <taxon>Chlamydomonas</taxon>
    </lineage>
</organism>
<evidence type="ECO:0000256" key="8">
    <source>
        <dbReference type="RuleBase" id="RU361215"/>
    </source>
</evidence>
<evidence type="ECO:0000256" key="6">
    <source>
        <dbReference type="ARBA" id="ARBA00022807"/>
    </source>
</evidence>
<dbReference type="PANTHER" id="PTHR10589">
    <property type="entry name" value="UBIQUITIN CARBOXYL-TERMINAL HYDROLASE"/>
    <property type="match status" value="1"/>
</dbReference>
<dbReference type="GO" id="GO:0004843">
    <property type="term" value="F:cysteine-type deubiquitinase activity"/>
    <property type="evidence" value="ECO:0000318"/>
    <property type="project" value="GO_Central"/>
</dbReference>
<dbReference type="SUPFAM" id="SSF54001">
    <property type="entry name" value="Cysteine proteinases"/>
    <property type="match status" value="1"/>
</dbReference>
<dbReference type="PROSITE" id="PS52048">
    <property type="entry name" value="UCH_DOMAIN"/>
    <property type="match status" value="1"/>
</dbReference>
<evidence type="ECO:0000313" key="10">
    <source>
        <dbReference type="EMBL" id="PNW85598.1"/>
    </source>
</evidence>
<dbReference type="AlphaFoldDB" id="A0A2K3DYK1"/>
<evidence type="ECO:0000313" key="11">
    <source>
        <dbReference type="Proteomes" id="UP000006906"/>
    </source>
</evidence>
<keyword evidence="4 7" id="KW-0833">Ubl conjugation pathway</keyword>
<dbReference type="GO" id="GO:0005737">
    <property type="term" value="C:cytoplasm"/>
    <property type="evidence" value="ECO:0000318"/>
    <property type="project" value="GO_Central"/>
</dbReference>
<evidence type="ECO:0000256" key="4">
    <source>
        <dbReference type="ARBA" id="ARBA00022786"/>
    </source>
</evidence>
<dbReference type="PRINTS" id="PR00707">
    <property type="entry name" value="UBCTHYDRLASE"/>
</dbReference>
<dbReference type="CDD" id="cd09616">
    <property type="entry name" value="Peptidase_C12_UCH_L1_L3"/>
    <property type="match status" value="1"/>
</dbReference>
<dbReference type="InterPro" id="IPR001578">
    <property type="entry name" value="Peptidase_C12_UCH"/>
</dbReference>
<keyword evidence="5 7" id="KW-0378">Hydrolase</keyword>
<dbReference type="OrthoDB" id="427186at2759"/>
<dbReference type="GeneID" id="5718718"/>
<sequence length="239" mass="25193">MAGEKKWIPLESNPDVLNEFISKLGIDAAKYSFSDVFGLDEELLAMVPQPVVAVVMCYPITDESDALAKTEDEEQVAKGVAVDPQVFYMKQTIGNACGTIAVLHSIGNNLEQLSPAAGSFCAQFFGATGGMSPAEVGRYLEHPPAGAPDIEEAHQAAAAGGDTAPPGADEEVNLHFVALVHRNGQLWELDGRRGAPVCRGPSSPDTLLADAAKVVKDFVSRSNSLNFNVLALTQTPADG</sequence>
<dbReference type="PANTHER" id="PTHR10589:SF17">
    <property type="entry name" value="UBIQUITIN CARBOXYL-TERMINAL HYDROLASE"/>
    <property type="match status" value="1"/>
</dbReference>
<comment type="similarity">
    <text evidence="2 7 8">Belongs to the peptidase C12 family.</text>
</comment>
<protein>
    <recommendedName>
        <fullName evidence="8">Ubiquitin carboxyl-terminal hydrolase</fullName>
        <ecNumber evidence="8">3.4.19.12</ecNumber>
    </recommendedName>
</protein>
<evidence type="ECO:0000256" key="5">
    <source>
        <dbReference type="ARBA" id="ARBA00022801"/>
    </source>
</evidence>
<proteinExistence type="inferred from homology"/>
<dbReference type="InParanoid" id="A0A2K3DYK1"/>
<dbReference type="ExpressionAtlas" id="A0A2K3DYK1">
    <property type="expression patterns" value="baseline and differential"/>
</dbReference>
<dbReference type="InterPro" id="IPR036959">
    <property type="entry name" value="Peptidase_C12_UCH_sf"/>
</dbReference>
<accession>A0A2K3DYK1</accession>
<dbReference type="InterPro" id="IPR038765">
    <property type="entry name" value="Papain-like_cys_pep_sf"/>
</dbReference>
<feature type="active site" description="Proton donor" evidence="7">
    <location>
        <position position="175"/>
    </location>
</feature>
<dbReference type="Pfam" id="PF01088">
    <property type="entry name" value="Peptidase_C12"/>
    <property type="match status" value="1"/>
</dbReference>
<keyword evidence="3 7" id="KW-0645">Protease</keyword>
<keyword evidence="6 7" id="KW-0788">Thiol protease</keyword>
<dbReference type="OMA" id="IDLHYVC"/>
<dbReference type="Gene3D" id="3.40.532.10">
    <property type="entry name" value="Peptidase C12, ubiquitin carboxyl-terminal hydrolase"/>
    <property type="match status" value="1"/>
</dbReference>
<evidence type="ECO:0000256" key="1">
    <source>
        <dbReference type="ARBA" id="ARBA00000707"/>
    </source>
</evidence>
<dbReference type="FunCoup" id="A0A2K3DYK1">
    <property type="interactions" value="1472"/>
</dbReference>
<gene>
    <name evidence="10" type="ORF">CHLRE_03g194250v5</name>
</gene>
<dbReference type="FunFam" id="3.40.532.10:FF:000006">
    <property type="entry name" value="Ubiquitin carboxyl-terminal hydrolase"/>
    <property type="match status" value="1"/>
</dbReference>
<dbReference type="Proteomes" id="UP000006906">
    <property type="component" value="Chromosome 3"/>
</dbReference>
<evidence type="ECO:0000259" key="9">
    <source>
        <dbReference type="PROSITE" id="PS52048"/>
    </source>
</evidence>
<dbReference type="PaxDb" id="3055-EDP03290"/>
<evidence type="ECO:0000256" key="2">
    <source>
        <dbReference type="ARBA" id="ARBA00009326"/>
    </source>
</evidence>
<evidence type="ECO:0000256" key="3">
    <source>
        <dbReference type="ARBA" id="ARBA00022670"/>
    </source>
</evidence>
<dbReference type="EC" id="3.4.19.12" evidence="8"/>
<dbReference type="GO" id="GO:0006511">
    <property type="term" value="P:ubiquitin-dependent protein catabolic process"/>
    <property type="evidence" value="ECO:0007669"/>
    <property type="project" value="UniProtKB-UniRule"/>
</dbReference>
<dbReference type="GO" id="GO:0030163">
    <property type="term" value="P:protein catabolic process"/>
    <property type="evidence" value="ECO:0000318"/>
    <property type="project" value="GO_Central"/>
</dbReference>
<evidence type="ECO:0000256" key="7">
    <source>
        <dbReference type="PROSITE-ProRule" id="PRU01393"/>
    </source>
</evidence>
<dbReference type="KEGG" id="cre:CHLRE_03g194250v5"/>
<feature type="domain" description="UCH catalytic" evidence="9">
    <location>
        <begin position="6"/>
        <end position="234"/>
    </location>
</feature>
<keyword evidence="11" id="KW-1185">Reference proteome</keyword>
<reference evidence="10 11" key="1">
    <citation type="journal article" date="2007" name="Science">
        <title>The Chlamydomonas genome reveals the evolution of key animal and plant functions.</title>
        <authorList>
            <person name="Merchant S.S."/>
            <person name="Prochnik S.E."/>
            <person name="Vallon O."/>
            <person name="Harris E.H."/>
            <person name="Karpowicz S.J."/>
            <person name="Witman G.B."/>
            <person name="Terry A."/>
            <person name="Salamov A."/>
            <person name="Fritz-Laylin L.K."/>
            <person name="Marechal-Drouard L."/>
            <person name="Marshall W.F."/>
            <person name="Qu L.H."/>
            <person name="Nelson D.R."/>
            <person name="Sanderfoot A.A."/>
            <person name="Spalding M.H."/>
            <person name="Kapitonov V.V."/>
            <person name="Ren Q."/>
            <person name="Ferris P."/>
            <person name="Lindquist E."/>
            <person name="Shapiro H."/>
            <person name="Lucas S.M."/>
            <person name="Grimwood J."/>
            <person name="Schmutz J."/>
            <person name="Cardol P."/>
            <person name="Cerutti H."/>
            <person name="Chanfreau G."/>
            <person name="Chen C.L."/>
            <person name="Cognat V."/>
            <person name="Croft M.T."/>
            <person name="Dent R."/>
            <person name="Dutcher S."/>
            <person name="Fernandez E."/>
            <person name="Fukuzawa H."/>
            <person name="Gonzalez-Ballester D."/>
            <person name="Gonzalez-Halphen D."/>
            <person name="Hallmann A."/>
            <person name="Hanikenne M."/>
            <person name="Hippler M."/>
            <person name="Inwood W."/>
            <person name="Jabbari K."/>
            <person name="Kalanon M."/>
            <person name="Kuras R."/>
            <person name="Lefebvre P.A."/>
            <person name="Lemaire S.D."/>
            <person name="Lobanov A.V."/>
            <person name="Lohr M."/>
            <person name="Manuell A."/>
            <person name="Meier I."/>
            <person name="Mets L."/>
            <person name="Mittag M."/>
            <person name="Mittelmeier T."/>
            <person name="Moroney J.V."/>
            <person name="Moseley J."/>
            <person name="Napoli C."/>
            <person name="Nedelcu A.M."/>
            <person name="Niyogi K."/>
            <person name="Novoselov S.V."/>
            <person name="Paulsen I.T."/>
            <person name="Pazour G."/>
            <person name="Purton S."/>
            <person name="Ral J.P."/>
            <person name="Riano-Pachon D.M."/>
            <person name="Riekhof W."/>
            <person name="Rymarquis L."/>
            <person name="Schroda M."/>
            <person name="Stern D."/>
            <person name="Umen J."/>
            <person name="Willows R."/>
            <person name="Wilson N."/>
            <person name="Zimmer S.L."/>
            <person name="Allmer J."/>
            <person name="Balk J."/>
            <person name="Bisova K."/>
            <person name="Chen C.J."/>
            <person name="Elias M."/>
            <person name="Gendler K."/>
            <person name="Hauser C."/>
            <person name="Lamb M.R."/>
            <person name="Ledford H."/>
            <person name="Long J.C."/>
            <person name="Minagawa J."/>
            <person name="Page M.D."/>
            <person name="Pan J."/>
            <person name="Pootakham W."/>
            <person name="Roje S."/>
            <person name="Rose A."/>
            <person name="Stahlberg E."/>
            <person name="Terauchi A.M."/>
            <person name="Yang P."/>
            <person name="Ball S."/>
            <person name="Bowler C."/>
            <person name="Dieckmann C.L."/>
            <person name="Gladyshev V.N."/>
            <person name="Green P."/>
            <person name="Jorgensen R."/>
            <person name="Mayfield S."/>
            <person name="Mueller-Roeber B."/>
            <person name="Rajamani S."/>
            <person name="Sayre R.T."/>
            <person name="Brokstein P."/>
            <person name="Dubchak I."/>
            <person name="Goodstein D."/>
            <person name="Hornick L."/>
            <person name="Huang Y.W."/>
            <person name="Jhaveri J."/>
            <person name="Luo Y."/>
            <person name="Martinez D."/>
            <person name="Ngau W.C."/>
            <person name="Otillar B."/>
            <person name="Poliakov A."/>
            <person name="Porter A."/>
            <person name="Szajkowski L."/>
            <person name="Werner G."/>
            <person name="Zhou K."/>
            <person name="Grigoriev I.V."/>
            <person name="Rokhsar D.S."/>
            <person name="Grossman A.R."/>
        </authorList>
    </citation>
    <scope>NUCLEOTIDE SEQUENCE [LARGE SCALE GENOMIC DNA]</scope>
    <source>
        <strain evidence="11">CC-503</strain>
    </source>
</reference>
<dbReference type="RefSeq" id="XP_001693264.2">
    <property type="nucleotide sequence ID" value="XM_001693212.2"/>
</dbReference>
<name>A0A2K3DYK1_CHLRE</name>
<dbReference type="EMBL" id="CM008964">
    <property type="protein sequence ID" value="PNW85598.1"/>
    <property type="molecule type" value="Genomic_DNA"/>
</dbReference>
<comment type="catalytic activity">
    <reaction evidence="1 7 8">
        <text>Thiol-dependent hydrolysis of ester, thioester, amide, peptide and isopeptide bonds formed by the C-terminal Gly of ubiquitin (a 76-residue protein attached to proteins as an intracellular targeting signal).</text>
        <dbReference type="EC" id="3.4.19.12"/>
    </reaction>
</comment>
<dbReference type="STRING" id="3055.A0A2K3DYK1"/>